<dbReference type="KEGG" id="gca:Galf_1464"/>
<dbReference type="AlphaFoldDB" id="D9SG36"/>
<dbReference type="HOGENOM" id="CLU_2219315_0_0_4"/>
<name>D9SG36_GALCS</name>
<evidence type="ECO:0000313" key="1">
    <source>
        <dbReference type="EMBL" id="ADL55483.1"/>
    </source>
</evidence>
<dbReference type="EMBL" id="CP002159">
    <property type="protein sequence ID" value="ADL55947.1"/>
    <property type="molecule type" value="Genomic_DNA"/>
</dbReference>
<sequence>MKLDDREVLRRIDTLLPLRARLVTRHNGDKGRFELTDVNGKAVLIEGVSALRIIALLRLHNYSEAFEEIAAFDGELVFSKPVTRAERSTKRPYNEMDDQPPFSYFF</sequence>
<accession>D9SG36</accession>
<evidence type="ECO:0000313" key="2">
    <source>
        <dbReference type="EMBL" id="ADL55947.1"/>
    </source>
</evidence>
<dbReference type="RefSeq" id="WP_013293422.1">
    <property type="nucleotide sequence ID" value="NC_014394.1"/>
</dbReference>
<protein>
    <submittedName>
        <fullName evidence="1">Uncharacterized protein</fullName>
    </submittedName>
</protein>
<dbReference type="EMBL" id="CP002159">
    <property type="protein sequence ID" value="ADL55483.1"/>
    <property type="molecule type" value="Genomic_DNA"/>
</dbReference>
<reference evidence="1 3" key="1">
    <citation type="submission" date="2010-08" db="EMBL/GenBank/DDBJ databases">
        <title>Complete sequence of Gallionella capsiferriformans ES-2.</title>
        <authorList>
            <consortium name="US DOE Joint Genome Institute"/>
            <person name="Lucas S."/>
            <person name="Copeland A."/>
            <person name="Lapidus A."/>
            <person name="Cheng J.-F."/>
            <person name="Bruce D."/>
            <person name="Goodwin L."/>
            <person name="Pitluck S."/>
            <person name="Chertkov O."/>
            <person name="Davenport K.W."/>
            <person name="Detter J.C."/>
            <person name="Han C."/>
            <person name="Tapia R."/>
            <person name="Land M."/>
            <person name="Hauser L."/>
            <person name="Chang Y.-J."/>
            <person name="Jeffries C."/>
            <person name="Kyrpides N."/>
            <person name="Ivanova N."/>
            <person name="Mikhailova N."/>
            <person name="Shelobolina E.S."/>
            <person name="Picardal F."/>
            <person name="Roden E."/>
            <person name="Emerson D."/>
            <person name="Woyke T."/>
        </authorList>
    </citation>
    <scope>NUCLEOTIDE SEQUENCE [LARGE SCALE GENOMIC DNA]</scope>
    <source>
        <strain evidence="1 3">ES-2</strain>
    </source>
</reference>
<gene>
    <name evidence="1" type="ordered locus">Galf_1464</name>
    <name evidence="2" type="ordered locus">Galf_1941</name>
</gene>
<keyword evidence="3" id="KW-1185">Reference proteome</keyword>
<dbReference type="Proteomes" id="UP000001235">
    <property type="component" value="Chromosome"/>
</dbReference>
<dbReference type="STRING" id="395494.Galf_1464"/>
<evidence type="ECO:0000313" key="3">
    <source>
        <dbReference type="Proteomes" id="UP000001235"/>
    </source>
</evidence>
<organism evidence="1 3">
    <name type="scientific">Gallionella capsiferriformans (strain ES-2)</name>
    <name type="common">Gallionella ferruginea capsiferriformans (strain ES-2)</name>
    <dbReference type="NCBI Taxonomy" id="395494"/>
    <lineage>
        <taxon>Bacteria</taxon>
        <taxon>Pseudomonadati</taxon>
        <taxon>Pseudomonadota</taxon>
        <taxon>Betaproteobacteria</taxon>
        <taxon>Nitrosomonadales</taxon>
        <taxon>Gallionellaceae</taxon>
        <taxon>Gallionella</taxon>
    </lineage>
</organism>
<dbReference type="KEGG" id="gca:Galf_1941"/>
<proteinExistence type="predicted"/>